<proteinExistence type="predicted"/>
<evidence type="ECO:0000313" key="3">
    <source>
        <dbReference type="Proteomes" id="UP001152797"/>
    </source>
</evidence>
<dbReference type="EMBL" id="CAMXCT030001724">
    <property type="protein sequence ID" value="CAL4779841.1"/>
    <property type="molecule type" value="Genomic_DNA"/>
</dbReference>
<name>A0A9P1CJ05_9DINO</name>
<dbReference type="OrthoDB" id="436008at2759"/>
<dbReference type="AlphaFoldDB" id="A0A9P1CJ05"/>
<reference evidence="2" key="2">
    <citation type="submission" date="2024-04" db="EMBL/GenBank/DDBJ databases">
        <authorList>
            <person name="Chen Y."/>
            <person name="Shah S."/>
            <person name="Dougan E. K."/>
            <person name="Thang M."/>
            <person name="Chan C."/>
        </authorList>
    </citation>
    <scope>NUCLEOTIDE SEQUENCE [LARGE SCALE GENOMIC DNA]</scope>
</reference>
<accession>A0A9P1CJ05</accession>
<evidence type="ECO:0000313" key="2">
    <source>
        <dbReference type="EMBL" id="CAL1145904.1"/>
    </source>
</evidence>
<dbReference type="EMBL" id="CAMXCT010001724">
    <property type="protein sequence ID" value="CAI3992529.1"/>
    <property type="molecule type" value="Genomic_DNA"/>
</dbReference>
<keyword evidence="3" id="KW-1185">Reference proteome</keyword>
<dbReference type="EMBL" id="CAMXCT020001724">
    <property type="protein sequence ID" value="CAL1145904.1"/>
    <property type="molecule type" value="Genomic_DNA"/>
</dbReference>
<sequence>MPAQSSNAVQLQQCQHCEAPEGPASFEEFSTWPKAIVQKLFARGDGNDDVRLNRVRSLCAGGLQVYSDYSGMAGEYEFLFQLGEALSPKVNFTVMHRRFCDISRVSQFILKQIAQTEVDDEPCVMCDINSRLPKHALSWLDAAMPSPEDSAESSAASYRSMERYLMENRHTIFPNATTDWCVVHNRRCSLFPESCQPDDDQLQPLVMNFAGTTCRGWSSAGKSRHFSDPSERPHAVWVTERRYRAEELQEALFFSECTPRYPVEVTVREKLQKPLEESHRVLSVILEPSMLGWPVRRKRMFSAGLSRAQVAWLGPDNGDDILSDFLDFFKVSMKVDGGIFLVCTDEDVSVEERKMARARGHGFATSGAKLEKHQYLAPGQLVRLENYEKIYAETGMTDQSFFADLDQNVTGASTAGSMIPSLLTHGTKYALHAGRVVCPDELYVSHGYNVVPLPKNSAAKSCRIKSFLKQMPTNQRLHLLGNAWHLPVVSAWCLYVLSHCVWVNRNMTVQPERSLLRKGGSRLCELDWDQSPEKKRKETADDNQ</sequence>
<reference evidence="1" key="1">
    <citation type="submission" date="2022-10" db="EMBL/GenBank/DDBJ databases">
        <authorList>
            <person name="Chen Y."/>
            <person name="Dougan E. K."/>
            <person name="Chan C."/>
            <person name="Rhodes N."/>
            <person name="Thang M."/>
        </authorList>
    </citation>
    <scope>NUCLEOTIDE SEQUENCE</scope>
</reference>
<comment type="caution">
    <text evidence="1">The sequence shown here is derived from an EMBL/GenBank/DDBJ whole genome shotgun (WGS) entry which is preliminary data.</text>
</comment>
<gene>
    <name evidence="1" type="ORF">C1SCF055_LOCUS19354</name>
</gene>
<protein>
    <submittedName>
        <fullName evidence="1">Uncharacterized protein</fullName>
    </submittedName>
</protein>
<organism evidence="1">
    <name type="scientific">Cladocopium goreaui</name>
    <dbReference type="NCBI Taxonomy" id="2562237"/>
    <lineage>
        <taxon>Eukaryota</taxon>
        <taxon>Sar</taxon>
        <taxon>Alveolata</taxon>
        <taxon>Dinophyceae</taxon>
        <taxon>Suessiales</taxon>
        <taxon>Symbiodiniaceae</taxon>
        <taxon>Cladocopium</taxon>
    </lineage>
</organism>
<dbReference type="Proteomes" id="UP001152797">
    <property type="component" value="Unassembled WGS sequence"/>
</dbReference>
<evidence type="ECO:0000313" key="1">
    <source>
        <dbReference type="EMBL" id="CAI3992529.1"/>
    </source>
</evidence>